<dbReference type="Pfam" id="PF01844">
    <property type="entry name" value="HNH"/>
    <property type="match status" value="1"/>
</dbReference>
<dbReference type="GO" id="GO:0003964">
    <property type="term" value="F:RNA-directed DNA polymerase activity"/>
    <property type="evidence" value="ECO:0007669"/>
    <property type="project" value="UniProtKB-KW"/>
</dbReference>
<dbReference type="NCBIfam" id="TIGR04416">
    <property type="entry name" value="group_II_RT_mat"/>
    <property type="match status" value="1"/>
</dbReference>
<dbReference type="Pfam" id="PF13655">
    <property type="entry name" value="RVT_N"/>
    <property type="match status" value="1"/>
</dbReference>
<keyword evidence="3" id="KW-0695">RNA-directed DNA polymerase</keyword>
<dbReference type="PANTHER" id="PTHR34047:SF10">
    <property type="entry name" value="GROUP II INTRON-ASSOCIATED OPEN READING FRAME"/>
    <property type="match status" value="1"/>
</dbReference>
<dbReference type="Pfam" id="PF00078">
    <property type="entry name" value="RVT_1"/>
    <property type="match status" value="1"/>
</dbReference>
<dbReference type="EMBL" id="CP011339">
    <property type="protein sequence ID" value="AKV69933.1"/>
    <property type="molecule type" value="Genomic_DNA"/>
</dbReference>
<dbReference type="InterPro" id="IPR030931">
    <property type="entry name" value="Group_II_RT_mat"/>
</dbReference>
<dbReference type="CDD" id="cd01651">
    <property type="entry name" value="RT_G2_intron"/>
    <property type="match status" value="1"/>
</dbReference>
<dbReference type="InterPro" id="IPR025960">
    <property type="entry name" value="RVT_N"/>
</dbReference>
<name>A0A0K1S7D4_9CHRO</name>
<dbReference type="RefSeq" id="WP_052276107.1">
    <property type="nucleotide sequence ID" value="NZ_CP011339.1"/>
</dbReference>
<keyword evidence="3" id="KW-0808">Transferase</keyword>
<dbReference type="GO" id="GO:0008270">
    <property type="term" value="F:zinc ion binding"/>
    <property type="evidence" value="ECO:0007669"/>
    <property type="project" value="InterPro"/>
</dbReference>
<dbReference type="EMBL" id="CP011339">
    <property type="protein sequence ID" value="AKV66961.1"/>
    <property type="molecule type" value="Genomic_DNA"/>
</dbReference>
<sequence>MTKSREGKGFGKPKTTKTTNVWKTINWGKIQRYVFKLQKRIYQAAKSGQGAKVRKLQRLLVKSYYARLLAVRKVTQDNQGKKTAGVDGMIAVSPEQRLNLTEEIKGTLKAKPLRRVWIPKPGRDEKRPLGIPTIKDRARQALIKSALEPEWESRMEGTSYGFRPGRSAQDAISRIFSTINKGNYFVLDADIAKCFDRINHDLLLSKIHCPSSLKRDIKQWLKAGVLDNGVFEETETGTPQGGVISPLLANIALDGMARLIETLFPKKSDKRNQAVLIRYADDFVVISPSLKIIEQCQTAISEWLKPIGLELKPEKTRVCHTLNPIEYNGKTEEPGFDFLGFNIRQYPAGKYKAGKINKGIPKTFLTHIKPSQKAVKAHTEAIKGVIKKHKTAPQSALISHLNPIIRGWANYYSGVVSTDTFNKLDYTIWSMLRAWTESRCGKADYEKLRNYFKPGTVKLSNGKERQESWLFQTKDGLYLWKHNWTPIVRHTLVRPDASPFDGNWTYWATRRGQAIDTPTRVAKLLKKQQGKCSRCGQYFTPSDLIEVDHIHPLSLGGKDEYKNLQLLHRHCHDDKSATDGSLNPSGLTKSEVKLDNTRLTKGSQAVSLTREQSN</sequence>
<dbReference type="Proteomes" id="UP000068167">
    <property type="component" value="Chromosome"/>
</dbReference>
<dbReference type="SUPFAM" id="SSF56672">
    <property type="entry name" value="DNA/RNA polymerases"/>
    <property type="match status" value="1"/>
</dbReference>
<dbReference type="AlphaFoldDB" id="A0A0K1S7D4"/>
<keyword evidence="3" id="KW-0548">Nucleotidyltransferase</keyword>
<dbReference type="CDD" id="cd00085">
    <property type="entry name" value="HNHc"/>
    <property type="match status" value="1"/>
</dbReference>
<dbReference type="PROSITE" id="PS50878">
    <property type="entry name" value="RT_POL"/>
    <property type="match status" value="1"/>
</dbReference>
<accession>A0A0K1S7D4</accession>
<dbReference type="PATRIC" id="fig|1638788.3.peg.1833"/>
<reference evidence="3 4" key="2">
    <citation type="journal article" date="2016" name="Stand. Genomic Sci.">
        <title>Complete genome sequence and genomic characterization of Microcystis panniformis FACHB 1757 by third-generation sequencing.</title>
        <authorList>
            <person name="Zhang J.Y."/>
            <person name="Guan R."/>
            <person name="Zhang H.J."/>
            <person name="Li H."/>
            <person name="Xiao P."/>
            <person name="Yu G.L."/>
            <person name="Du L."/>
            <person name="Cao D.M."/>
            <person name="Zhu B.C."/>
            <person name="Li R.H."/>
            <person name="Lu Z.H."/>
        </authorList>
    </citation>
    <scope>NUCLEOTIDE SEQUENCE [LARGE SCALE GENOMIC DNA]</scope>
    <source>
        <strain evidence="3 4">FACHB-1757</strain>
    </source>
</reference>
<dbReference type="PANTHER" id="PTHR34047">
    <property type="entry name" value="NUCLEAR INTRON MATURASE 1, MITOCHONDRIAL-RELATED"/>
    <property type="match status" value="1"/>
</dbReference>
<dbReference type="KEGG" id="mpk:VL20_1826"/>
<keyword evidence="4" id="KW-1185">Reference proteome</keyword>
<dbReference type="InterPro" id="IPR000477">
    <property type="entry name" value="RT_dom"/>
</dbReference>
<dbReference type="InterPro" id="IPR002711">
    <property type="entry name" value="HNH"/>
</dbReference>
<dbReference type="Pfam" id="PF08388">
    <property type="entry name" value="GIIM"/>
    <property type="match status" value="1"/>
</dbReference>
<feature type="domain" description="Reverse transcriptase" evidence="1">
    <location>
        <begin position="99"/>
        <end position="343"/>
    </location>
</feature>
<evidence type="ECO:0000313" key="3">
    <source>
        <dbReference type="EMBL" id="AKV69933.1"/>
    </source>
</evidence>
<dbReference type="KEGG" id="mpk:VL20_5074"/>
<dbReference type="GO" id="GO:0004519">
    <property type="term" value="F:endonuclease activity"/>
    <property type="evidence" value="ECO:0007669"/>
    <property type="project" value="InterPro"/>
</dbReference>
<reference evidence="3" key="1">
    <citation type="submission" date="2015-04" db="EMBL/GenBank/DDBJ databases">
        <authorList>
            <person name="Syromyatnikov M.Y."/>
            <person name="Popov V.N."/>
        </authorList>
    </citation>
    <scope>NUCLEOTIDE SEQUENCE</scope>
    <source>
        <strain evidence="3">FACHB-1757</strain>
    </source>
</reference>
<dbReference type="Gene3D" id="1.10.30.50">
    <property type="match status" value="1"/>
</dbReference>
<protein>
    <submittedName>
        <fullName evidence="3">Retron-type RNA-directed DNA polymerase</fullName>
    </submittedName>
</protein>
<evidence type="ECO:0000259" key="1">
    <source>
        <dbReference type="PROSITE" id="PS50878"/>
    </source>
</evidence>
<dbReference type="GO" id="GO:0003676">
    <property type="term" value="F:nucleic acid binding"/>
    <property type="evidence" value="ECO:0007669"/>
    <property type="project" value="InterPro"/>
</dbReference>
<proteinExistence type="predicted"/>
<dbReference type="SMART" id="SM00507">
    <property type="entry name" value="HNHc"/>
    <property type="match status" value="1"/>
</dbReference>
<dbReference type="InterPro" id="IPR051083">
    <property type="entry name" value="GrpII_Intron_Splice-Mob/Def"/>
</dbReference>
<dbReference type="InterPro" id="IPR013597">
    <property type="entry name" value="Mat_intron_G2"/>
</dbReference>
<dbReference type="InterPro" id="IPR003615">
    <property type="entry name" value="HNH_nuc"/>
</dbReference>
<organism evidence="3 4">
    <name type="scientific">Microcystis panniformis FACHB-1757</name>
    <dbReference type="NCBI Taxonomy" id="1638788"/>
    <lineage>
        <taxon>Bacteria</taxon>
        <taxon>Bacillati</taxon>
        <taxon>Cyanobacteriota</taxon>
        <taxon>Cyanophyceae</taxon>
        <taxon>Oscillatoriophycideae</taxon>
        <taxon>Chroococcales</taxon>
        <taxon>Microcystaceae</taxon>
        <taxon>Microcystis</taxon>
    </lineage>
</organism>
<dbReference type="InterPro" id="IPR043502">
    <property type="entry name" value="DNA/RNA_pol_sf"/>
</dbReference>
<evidence type="ECO:0000313" key="2">
    <source>
        <dbReference type="EMBL" id="AKV66961.1"/>
    </source>
</evidence>
<evidence type="ECO:0000313" key="4">
    <source>
        <dbReference type="Proteomes" id="UP000068167"/>
    </source>
</evidence>
<gene>
    <name evidence="2" type="ORF">VL20_1826</name>
    <name evidence="3" type="ORF">VL20_5074</name>
</gene>